<dbReference type="Gene3D" id="1.20.1250.20">
    <property type="entry name" value="MFS general substrate transporter like domains"/>
    <property type="match status" value="2"/>
</dbReference>
<dbReference type="RefSeq" id="WP_301248587.1">
    <property type="nucleotide sequence ID" value="NZ_JAROCD010000012.1"/>
</dbReference>
<dbReference type="InterPro" id="IPR020846">
    <property type="entry name" value="MFS_dom"/>
</dbReference>
<evidence type="ECO:0000313" key="9">
    <source>
        <dbReference type="EMBL" id="MDN4604166.1"/>
    </source>
</evidence>
<gene>
    <name evidence="9" type="ORF">P5G61_23200</name>
</gene>
<feature type="transmembrane region" description="Helical" evidence="7">
    <location>
        <begin position="321"/>
        <end position="343"/>
    </location>
</feature>
<evidence type="ECO:0000256" key="5">
    <source>
        <dbReference type="ARBA" id="ARBA00022989"/>
    </source>
</evidence>
<keyword evidence="6 7" id="KW-0472">Membrane</keyword>
<name>A0ABT8JGD4_9BACL</name>
<feature type="transmembrane region" description="Helical" evidence="7">
    <location>
        <begin position="291"/>
        <end position="309"/>
    </location>
</feature>
<feature type="transmembrane region" description="Helical" evidence="7">
    <location>
        <begin position="94"/>
        <end position="119"/>
    </location>
</feature>
<keyword evidence="5 7" id="KW-1133">Transmembrane helix</keyword>
<reference evidence="9" key="1">
    <citation type="submission" date="2023-03" db="EMBL/GenBank/DDBJ databases">
        <title>MT1 and MT2 Draft Genomes of Novel Species.</title>
        <authorList>
            <person name="Venkateswaran K."/>
        </authorList>
    </citation>
    <scope>NUCLEOTIDE SEQUENCE</scope>
    <source>
        <strain evidence="9">F6_3S_P_1C</strain>
    </source>
</reference>
<feature type="transmembrane region" description="Helical" evidence="7">
    <location>
        <begin position="237"/>
        <end position="256"/>
    </location>
</feature>
<feature type="transmembrane region" description="Helical" evidence="7">
    <location>
        <begin position="199"/>
        <end position="217"/>
    </location>
</feature>
<feature type="transmembrane region" description="Helical" evidence="7">
    <location>
        <begin position="157"/>
        <end position="178"/>
    </location>
</feature>
<feature type="domain" description="Major facilitator superfamily (MFS) profile" evidence="8">
    <location>
        <begin position="5"/>
        <end position="372"/>
    </location>
</feature>
<keyword evidence="3" id="KW-1003">Cell membrane</keyword>
<evidence type="ECO:0000256" key="7">
    <source>
        <dbReference type="SAM" id="Phobius"/>
    </source>
</evidence>
<comment type="subcellular location">
    <subcellularLocation>
        <location evidence="1">Cell membrane</location>
        <topology evidence="1">Multi-pass membrane protein</topology>
    </subcellularLocation>
</comment>
<keyword evidence="4 7" id="KW-0812">Transmembrane</keyword>
<feature type="transmembrane region" description="Helical" evidence="7">
    <location>
        <begin position="131"/>
        <end position="151"/>
    </location>
</feature>
<dbReference type="Proteomes" id="UP001174205">
    <property type="component" value="Unassembled WGS sequence"/>
</dbReference>
<evidence type="ECO:0000259" key="8">
    <source>
        <dbReference type="PROSITE" id="PS50850"/>
    </source>
</evidence>
<keyword evidence="2" id="KW-0813">Transport</keyword>
<feature type="transmembrane region" description="Helical" evidence="7">
    <location>
        <begin position="43"/>
        <end position="63"/>
    </location>
</feature>
<accession>A0ABT8JGD4</accession>
<dbReference type="InterPro" id="IPR036259">
    <property type="entry name" value="MFS_trans_sf"/>
</dbReference>
<dbReference type="EMBL" id="JAROCD010000012">
    <property type="protein sequence ID" value="MDN4604166.1"/>
    <property type="molecule type" value="Genomic_DNA"/>
</dbReference>
<evidence type="ECO:0000256" key="4">
    <source>
        <dbReference type="ARBA" id="ARBA00022692"/>
    </source>
</evidence>
<dbReference type="InterPro" id="IPR050189">
    <property type="entry name" value="MFS_Efflux_Transporters"/>
</dbReference>
<comment type="caution">
    <text evidence="9">The sequence shown here is derived from an EMBL/GenBank/DDBJ whole genome shotgun (WGS) entry which is preliminary data.</text>
</comment>
<evidence type="ECO:0000256" key="1">
    <source>
        <dbReference type="ARBA" id="ARBA00004651"/>
    </source>
</evidence>
<keyword evidence="10" id="KW-1185">Reference proteome</keyword>
<dbReference type="SUPFAM" id="SSF103473">
    <property type="entry name" value="MFS general substrate transporter"/>
    <property type="match status" value="1"/>
</dbReference>
<dbReference type="InterPro" id="IPR011701">
    <property type="entry name" value="MFS"/>
</dbReference>
<dbReference type="PANTHER" id="PTHR43124">
    <property type="entry name" value="PURINE EFFLUX PUMP PBUE"/>
    <property type="match status" value="1"/>
</dbReference>
<feature type="transmembrane region" description="Helical" evidence="7">
    <location>
        <begin position="70"/>
        <end position="88"/>
    </location>
</feature>
<dbReference type="PROSITE" id="PS50850">
    <property type="entry name" value="MFS"/>
    <property type="match status" value="1"/>
</dbReference>
<evidence type="ECO:0000256" key="2">
    <source>
        <dbReference type="ARBA" id="ARBA00022448"/>
    </source>
</evidence>
<proteinExistence type="predicted"/>
<feature type="transmembrane region" description="Helical" evidence="7">
    <location>
        <begin position="263"/>
        <end position="285"/>
    </location>
</feature>
<protein>
    <submittedName>
        <fullName evidence="9">MFS transporter</fullName>
    </submittedName>
</protein>
<dbReference type="PANTHER" id="PTHR43124:SF3">
    <property type="entry name" value="CHLORAMPHENICOL EFFLUX PUMP RV0191"/>
    <property type="match status" value="1"/>
</dbReference>
<evidence type="ECO:0000256" key="6">
    <source>
        <dbReference type="ARBA" id="ARBA00023136"/>
    </source>
</evidence>
<evidence type="ECO:0000256" key="3">
    <source>
        <dbReference type="ARBA" id="ARBA00022475"/>
    </source>
</evidence>
<organism evidence="9 10">
    <name type="scientific">Paenibacillus vandeheii</name>
    <dbReference type="NCBI Taxonomy" id="3035917"/>
    <lineage>
        <taxon>Bacteria</taxon>
        <taxon>Bacillati</taxon>
        <taxon>Bacillota</taxon>
        <taxon>Bacilli</taxon>
        <taxon>Bacillales</taxon>
        <taxon>Paenibacillaceae</taxon>
        <taxon>Paenibacillus</taxon>
    </lineage>
</organism>
<dbReference type="Pfam" id="PF07690">
    <property type="entry name" value="MFS_1"/>
    <property type="match status" value="1"/>
</dbReference>
<evidence type="ECO:0000313" key="10">
    <source>
        <dbReference type="Proteomes" id="UP001174205"/>
    </source>
</evidence>
<sequence>MKKVIFPGMALIAVCYAFGRFSYGLFMPEISEALQLDDAQSGAINSATYIAYCLSLLSAPLLINRMGHYHVIQIAGVSAVLGLLGIALSPNVFVLTLGVFLAGLSTGLASPALGNTVYAELAPDQQARGNSWINTGTSFGIIVSGPIYWLFTEYWRLTYIFFAVLGVVVVLWNSRVLSPRKTEPCAKSLWTCMKPTRPGVALLMATLLTGISSAIYWTFARNFLTDEKGASDSEAVLFWIVMGIMGILGGCAGRIIERIGIGWSYRIGILLLSVSLGVILLPWMAASLVSAVMFGSTYIFLTSIFIVWATRLFSPNTSIGISLAFLALGAGQFLGSSIAGYTIETFSNTTAFLAFAVLGLFGLLIRVKHPVS</sequence>
<feature type="transmembrane region" description="Helical" evidence="7">
    <location>
        <begin position="349"/>
        <end position="367"/>
    </location>
</feature>